<protein>
    <submittedName>
        <fullName evidence="6">Uncharacterized protein</fullName>
    </submittedName>
</protein>
<evidence type="ECO:0000256" key="5">
    <source>
        <dbReference type="SAM" id="Phobius"/>
    </source>
</evidence>
<name>A0AAX4KZS6_9CREN</name>
<dbReference type="Pfam" id="PF03595">
    <property type="entry name" value="SLAC1"/>
    <property type="match status" value="1"/>
</dbReference>
<dbReference type="Proteomes" id="UP001432202">
    <property type="component" value="Chromosome"/>
</dbReference>
<sequence>MPKSIMLSLILWSILVMLYVIITVLIMARLSLYKISPSELVPSYWINFGAGAISTFAGFELLSQAKIQLISDIRLFF</sequence>
<feature type="transmembrane region" description="Helical" evidence="5">
    <location>
        <begin position="9"/>
        <end position="32"/>
    </location>
</feature>
<dbReference type="EMBL" id="CP146016">
    <property type="protein sequence ID" value="WWQ59426.1"/>
    <property type="molecule type" value="Genomic_DNA"/>
</dbReference>
<keyword evidence="4 5" id="KW-0472">Membrane</keyword>
<reference evidence="6 7" key="1">
    <citation type="submission" date="2024-02" db="EMBL/GenBank/DDBJ databases">
        <title>STSV induces naive adaptation in Sulfolobus.</title>
        <authorList>
            <person name="Xiang X."/>
            <person name="Song M."/>
        </authorList>
    </citation>
    <scope>NUCLEOTIDE SEQUENCE [LARGE SCALE GENOMIC DNA]</scope>
    <source>
        <strain evidence="6 7">RT2</strain>
    </source>
</reference>
<feature type="transmembrane region" description="Helical" evidence="5">
    <location>
        <begin position="44"/>
        <end position="62"/>
    </location>
</feature>
<dbReference type="GO" id="GO:0016020">
    <property type="term" value="C:membrane"/>
    <property type="evidence" value="ECO:0007669"/>
    <property type="project" value="UniProtKB-SubCell"/>
</dbReference>
<dbReference type="InterPro" id="IPR038665">
    <property type="entry name" value="Voltage-dep_anion_channel_sf"/>
</dbReference>
<comment type="subcellular location">
    <subcellularLocation>
        <location evidence="1">Membrane</location>
        <topology evidence="1">Multi-pass membrane protein</topology>
    </subcellularLocation>
</comment>
<dbReference type="Gene3D" id="1.50.10.150">
    <property type="entry name" value="Voltage-dependent anion channel"/>
    <property type="match status" value="1"/>
</dbReference>
<dbReference type="GO" id="GO:0055085">
    <property type="term" value="P:transmembrane transport"/>
    <property type="evidence" value="ECO:0007669"/>
    <property type="project" value="InterPro"/>
</dbReference>
<evidence type="ECO:0000256" key="3">
    <source>
        <dbReference type="ARBA" id="ARBA00022989"/>
    </source>
</evidence>
<dbReference type="GeneID" id="89336686"/>
<evidence type="ECO:0000313" key="6">
    <source>
        <dbReference type="EMBL" id="WWQ59426.1"/>
    </source>
</evidence>
<evidence type="ECO:0000313" key="7">
    <source>
        <dbReference type="Proteomes" id="UP001432202"/>
    </source>
</evidence>
<dbReference type="InterPro" id="IPR004695">
    <property type="entry name" value="SLAC1/Mae1/Ssu1/TehA"/>
</dbReference>
<keyword evidence="3 5" id="KW-1133">Transmembrane helix</keyword>
<gene>
    <name evidence="6" type="ORF">V6M85_07920</name>
</gene>
<dbReference type="AlphaFoldDB" id="A0AAX4KZS6"/>
<accession>A0AAX4KZS6</accession>
<keyword evidence="7" id="KW-1185">Reference proteome</keyword>
<evidence type="ECO:0000256" key="1">
    <source>
        <dbReference type="ARBA" id="ARBA00004141"/>
    </source>
</evidence>
<proteinExistence type="predicted"/>
<evidence type="ECO:0000256" key="4">
    <source>
        <dbReference type="ARBA" id="ARBA00023136"/>
    </source>
</evidence>
<organism evidence="6 7">
    <name type="scientific">Sulfolobus tengchongensis</name>
    <dbReference type="NCBI Taxonomy" id="207809"/>
    <lineage>
        <taxon>Archaea</taxon>
        <taxon>Thermoproteota</taxon>
        <taxon>Thermoprotei</taxon>
        <taxon>Sulfolobales</taxon>
        <taxon>Sulfolobaceae</taxon>
        <taxon>Sulfolobus</taxon>
    </lineage>
</organism>
<evidence type="ECO:0000256" key="2">
    <source>
        <dbReference type="ARBA" id="ARBA00022692"/>
    </source>
</evidence>
<dbReference type="RefSeq" id="WP_338598580.1">
    <property type="nucleotide sequence ID" value="NZ_CP146016.1"/>
</dbReference>
<keyword evidence="2 5" id="KW-0812">Transmembrane</keyword>